<dbReference type="AlphaFoldDB" id="A0A4Q2DVL6"/>
<evidence type="ECO:0000256" key="6">
    <source>
        <dbReference type="ARBA" id="ARBA00023002"/>
    </source>
</evidence>
<evidence type="ECO:0000256" key="4">
    <source>
        <dbReference type="ARBA" id="ARBA00022617"/>
    </source>
</evidence>
<accession>A0A4Q2DVL6</accession>
<dbReference type="InterPro" id="IPR036396">
    <property type="entry name" value="Cyt_P450_sf"/>
</dbReference>
<keyword evidence="7 9" id="KW-0408">Iron</keyword>
<evidence type="ECO:0000256" key="10">
    <source>
        <dbReference type="RuleBase" id="RU000461"/>
    </source>
</evidence>
<dbReference type="SUPFAM" id="SSF48452">
    <property type="entry name" value="TPR-like"/>
    <property type="match status" value="1"/>
</dbReference>
<dbReference type="PROSITE" id="PS00086">
    <property type="entry name" value="CYTOCHROME_P450"/>
    <property type="match status" value="1"/>
</dbReference>
<dbReference type="InterPro" id="IPR019734">
    <property type="entry name" value="TPR_rpt"/>
</dbReference>
<comment type="similarity">
    <text evidence="3 10">Belongs to the cytochrome P450 family.</text>
</comment>
<name>A0A4Q2DVL6_9AGAR</name>
<evidence type="ECO:0000256" key="9">
    <source>
        <dbReference type="PIRSR" id="PIRSR602401-1"/>
    </source>
</evidence>
<evidence type="ECO:0000256" key="8">
    <source>
        <dbReference type="ARBA" id="ARBA00023033"/>
    </source>
</evidence>
<dbReference type="Proteomes" id="UP000290288">
    <property type="component" value="Unassembled WGS sequence"/>
</dbReference>
<reference evidence="11 12" key="1">
    <citation type="submission" date="2019-01" db="EMBL/GenBank/DDBJ databases">
        <title>Draft genome sequence of Psathyrella aberdarensis IHI B618.</title>
        <authorList>
            <person name="Buettner E."/>
            <person name="Kellner H."/>
        </authorList>
    </citation>
    <scope>NUCLEOTIDE SEQUENCE [LARGE SCALE GENOMIC DNA]</scope>
    <source>
        <strain evidence="11 12">IHI B618</strain>
    </source>
</reference>
<dbReference type="SUPFAM" id="SSF48264">
    <property type="entry name" value="Cytochrome P450"/>
    <property type="match status" value="1"/>
</dbReference>
<protein>
    <submittedName>
        <fullName evidence="11">Uncharacterized protein</fullName>
    </submittedName>
</protein>
<dbReference type="GO" id="GO:0020037">
    <property type="term" value="F:heme binding"/>
    <property type="evidence" value="ECO:0007669"/>
    <property type="project" value="InterPro"/>
</dbReference>
<evidence type="ECO:0000256" key="2">
    <source>
        <dbReference type="ARBA" id="ARBA00005179"/>
    </source>
</evidence>
<feature type="binding site" description="axial binding residue" evidence="9">
    <location>
        <position position="174"/>
    </location>
    <ligand>
        <name>heme</name>
        <dbReference type="ChEBI" id="CHEBI:30413"/>
    </ligand>
    <ligandPart>
        <name>Fe</name>
        <dbReference type="ChEBI" id="CHEBI:18248"/>
    </ligandPart>
</feature>
<evidence type="ECO:0000313" key="12">
    <source>
        <dbReference type="Proteomes" id="UP000290288"/>
    </source>
</evidence>
<dbReference type="PRINTS" id="PR00463">
    <property type="entry name" value="EP450I"/>
</dbReference>
<dbReference type="InterPro" id="IPR050364">
    <property type="entry name" value="Cytochrome_P450_fung"/>
</dbReference>
<proteinExistence type="inferred from homology"/>
<dbReference type="InterPro" id="IPR011990">
    <property type="entry name" value="TPR-like_helical_dom_sf"/>
</dbReference>
<gene>
    <name evidence="11" type="ORF">EST38_g2617</name>
</gene>
<comment type="caution">
    <text evidence="11">The sequence shown here is derived from an EMBL/GenBank/DDBJ whole genome shotgun (WGS) entry which is preliminary data.</text>
</comment>
<dbReference type="SMART" id="SM00028">
    <property type="entry name" value="TPR"/>
    <property type="match status" value="2"/>
</dbReference>
<organism evidence="11 12">
    <name type="scientific">Candolleomyces aberdarensis</name>
    <dbReference type="NCBI Taxonomy" id="2316362"/>
    <lineage>
        <taxon>Eukaryota</taxon>
        <taxon>Fungi</taxon>
        <taxon>Dikarya</taxon>
        <taxon>Basidiomycota</taxon>
        <taxon>Agaricomycotina</taxon>
        <taxon>Agaricomycetes</taxon>
        <taxon>Agaricomycetidae</taxon>
        <taxon>Agaricales</taxon>
        <taxon>Agaricineae</taxon>
        <taxon>Psathyrellaceae</taxon>
        <taxon>Candolleomyces</taxon>
    </lineage>
</organism>
<evidence type="ECO:0000256" key="3">
    <source>
        <dbReference type="ARBA" id="ARBA00010617"/>
    </source>
</evidence>
<dbReference type="Gene3D" id="1.25.40.10">
    <property type="entry name" value="Tetratricopeptide repeat domain"/>
    <property type="match status" value="1"/>
</dbReference>
<dbReference type="InterPro" id="IPR017972">
    <property type="entry name" value="Cyt_P450_CS"/>
</dbReference>
<dbReference type="InterPro" id="IPR001128">
    <property type="entry name" value="Cyt_P450"/>
</dbReference>
<keyword evidence="8 10" id="KW-0503">Monooxygenase</keyword>
<dbReference type="OrthoDB" id="2942533at2759"/>
<dbReference type="GO" id="GO:0004497">
    <property type="term" value="F:monooxygenase activity"/>
    <property type="evidence" value="ECO:0007669"/>
    <property type="project" value="UniProtKB-KW"/>
</dbReference>
<sequence length="627" mass="70704">MATDLIDKLQDDNTPSWIGSESVARNVCGLAYLTGADTTVSSAWALVFALAANPEVQKAAQEEIDRVIGNDRLPQLSDREHLPYVAAVVKETSRWHSVVPLGLSRASAEDSEYNGYFIPKGTYIMMNTWAFMHDPEVFEKPMEFKPERYLKDGKFNPNVLDPEIAAFGYGRRICPGRHLSNDAIFLLAASLLAVFDITPPKDESGKPVKLEFRPSSDVVSVTVLFLLPDYGILNLNLLVHLLISWLNGRISFMREHENDPDLQLLLENSRKRDKQRAKDTNLETYDYAALADTVEPLSLWRIRMEYQGLVDPDTDYIVEPHELKEFPKAQHTFRIFVDVPNTEGRLDEPETRLVEDFQGLPKSSDVLLFIKKAIALPISCFRPALPSMLIITHQFEPHRAVLAPFLGSFPSSKFTWEIESAGMAEHMGQLQYAKASHFYRQHKADGERHKEEGNIAFRKGDRKGAIAAYTQSLRRFEDAHCQKVLEEDKKAVMKLMAMTIANRSAAAVLPGEGQDIELAISDGKKAIIANPHYAKGYARLAKAHHANGELSEAQDALAKALRLPELENEVGLVDMLIDLQTDGKGLPENNEEFETFVKRLLEEDPESVERVKNINGLWRKRITEREV</sequence>
<dbReference type="GO" id="GO:0016705">
    <property type="term" value="F:oxidoreductase activity, acting on paired donors, with incorporation or reduction of molecular oxygen"/>
    <property type="evidence" value="ECO:0007669"/>
    <property type="project" value="InterPro"/>
</dbReference>
<keyword evidence="12" id="KW-1185">Reference proteome</keyword>
<comment type="cofactor">
    <cofactor evidence="1 9">
        <name>heme</name>
        <dbReference type="ChEBI" id="CHEBI:30413"/>
    </cofactor>
</comment>
<keyword evidence="6 10" id="KW-0560">Oxidoreductase</keyword>
<dbReference type="GO" id="GO:0005506">
    <property type="term" value="F:iron ion binding"/>
    <property type="evidence" value="ECO:0007669"/>
    <property type="project" value="InterPro"/>
</dbReference>
<dbReference type="Gene3D" id="1.10.630.10">
    <property type="entry name" value="Cytochrome P450"/>
    <property type="match status" value="1"/>
</dbReference>
<evidence type="ECO:0000313" key="11">
    <source>
        <dbReference type="EMBL" id="RXW23244.1"/>
    </source>
</evidence>
<keyword evidence="5 9" id="KW-0479">Metal-binding</keyword>
<dbReference type="Pfam" id="PF00067">
    <property type="entry name" value="p450"/>
    <property type="match status" value="1"/>
</dbReference>
<dbReference type="EMBL" id="SDEE01000047">
    <property type="protein sequence ID" value="RXW23244.1"/>
    <property type="molecule type" value="Genomic_DNA"/>
</dbReference>
<dbReference type="InterPro" id="IPR002401">
    <property type="entry name" value="Cyt_P450_E_grp-I"/>
</dbReference>
<keyword evidence="4 9" id="KW-0349">Heme</keyword>
<dbReference type="PANTHER" id="PTHR46300">
    <property type="entry name" value="P450, PUTATIVE (EUROFUNG)-RELATED-RELATED"/>
    <property type="match status" value="1"/>
</dbReference>
<evidence type="ECO:0000256" key="7">
    <source>
        <dbReference type="ARBA" id="ARBA00023004"/>
    </source>
</evidence>
<evidence type="ECO:0000256" key="5">
    <source>
        <dbReference type="ARBA" id="ARBA00022723"/>
    </source>
</evidence>
<evidence type="ECO:0000256" key="1">
    <source>
        <dbReference type="ARBA" id="ARBA00001971"/>
    </source>
</evidence>
<comment type="pathway">
    <text evidence="2">Secondary metabolite biosynthesis.</text>
</comment>
<dbReference type="PANTHER" id="PTHR46300:SF7">
    <property type="entry name" value="P450, PUTATIVE (EUROFUNG)-RELATED"/>
    <property type="match status" value="1"/>
</dbReference>
<dbReference type="STRING" id="2316362.A0A4Q2DVL6"/>